<dbReference type="STRING" id="314230.DSM3645_07890"/>
<dbReference type="InterPro" id="IPR005198">
    <property type="entry name" value="Glyco_hydro_76"/>
</dbReference>
<dbReference type="PANTHER" id="PTHR47791">
    <property type="entry name" value="MEIOTICALLY UP-REGULATED GENE 191 PROTEIN"/>
    <property type="match status" value="1"/>
</dbReference>
<dbReference type="Pfam" id="PF03663">
    <property type="entry name" value="Glyco_hydro_76"/>
    <property type="match status" value="1"/>
</dbReference>
<protein>
    <submittedName>
        <fullName evidence="2">Putative glycosylhydrolase</fullName>
    </submittedName>
</protein>
<feature type="chain" id="PRO_5002665233" evidence="1">
    <location>
        <begin position="20"/>
        <end position="366"/>
    </location>
</feature>
<dbReference type="HOGENOM" id="CLU_028686_4_0_0"/>
<dbReference type="SUPFAM" id="SSF48208">
    <property type="entry name" value="Six-hairpin glycosidases"/>
    <property type="match status" value="1"/>
</dbReference>
<reference evidence="2 3" key="1">
    <citation type="submission" date="2006-02" db="EMBL/GenBank/DDBJ databases">
        <authorList>
            <person name="Amann R."/>
            <person name="Ferriera S."/>
            <person name="Johnson J."/>
            <person name="Kravitz S."/>
            <person name="Halpern A."/>
            <person name="Remington K."/>
            <person name="Beeson K."/>
            <person name="Tran B."/>
            <person name="Rogers Y.-H."/>
            <person name="Friedman R."/>
            <person name="Venter J.C."/>
        </authorList>
    </citation>
    <scope>NUCLEOTIDE SEQUENCE [LARGE SCALE GENOMIC DNA]</scope>
    <source>
        <strain evidence="2 3">DSM 3645</strain>
    </source>
</reference>
<dbReference type="eggNOG" id="COG4833">
    <property type="taxonomic scope" value="Bacteria"/>
</dbReference>
<feature type="signal peptide" evidence="1">
    <location>
        <begin position="1"/>
        <end position="19"/>
    </location>
</feature>
<dbReference type="AlphaFoldDB" id="A3ZXY6"/>
<comment type="caution">
    <text evidence="2">The sequence shown here is derived from an EMBL/GenBank/DDBJ whole genome shotgun (WGS) entry which is preliminary data.</text>
</comment>
<dbReference type="PANTHER" id="PTHR47791:SF4">
    <property type="entry name" value="(PUTATIVE SECRETED PROTEIN)-RELATED"/>
    <property type="match status" value="1"/>
</dbReference>
<organism evidence="2 3">
    <name type="scientific">Blastopirellula marina DSM 3645</name>
    <dbReference type="NCBI Taxonomy" id="314230"/>
    <lineage>
        <taxon>Bacteria</taxon>
        <taxon>Pseudomonadati</taxon>
        <taxon>Planctomycetota</taxon>
        <taxon>Planctomycetia</taxon>
        <taxon>Pirellulales</taxon>
        <taxon>Pirellulaceae</taxon>
        <taxon>Blastopirellula</taxon>
    </lineage>
</organism>
<dbReference type="GO" id="GO:0005975">
    <property type="term" value="P:carbohydrate metabolic process"/>
    <property type="evidence" value="ECO:0007669"/>
    <property type="project" value="InterPro"/>
</dbReference>
<dbReference type="EMBL" id="AANZ01000019">
    <property type="protein sequence ID" value="EAQ78697.1"/>
    <property type="molecule type" value="Genomic_DNA"/>
</dbReference>
<dbReference type="Gene3D" id="1.50.10.20">
    <property type="match status" value="1"/>
</dbReference>
<proteinExistence type="predicted"/>
<gene>
    <name evidence="2" type="ORF">DSM3645_07890</name>
</gene>
<sequence>MTKVLTITILLVTSTAVQSAEPNQYAERAEEVTGFIQKNFFDAQSGVYFKTVKHDRLDYVWLQSVMFANLTAAARIEPDKYALPLDAYFTALDGYWDAKAKIPGYEAAPTRGNGNDKYYDDNAWLVITFLEAYETNHDPRYLQRADETQRFVLSGWDEEIGGGIWWHERHKDGTKNTCANGPAAVGCLQLAKFETAEAPALIQKAREIVAWTNSALQDDDGLFDDRKVVATGEIKRGKLTYNSALMLRANLGLYRATGESAYLDEAKRIGEAADWFLDKNTGLYRDAVRYSHFMIEADLELYRATNEPYLLERAQRNVDAIYTNWKANTPDDMMSSACIARALWLMSEAETEPGKAFWRNADKFEK</sequence>
<evidence type="ECO:0000313" key="2">
    <source>
        <dbReference type="EMBL" id="EAQ78697.1"/>
    </source>
</evidence>
<accession>A3ZXY6</accession>
<evidence type="ECO:0000256" key="1">
    <source>
        <dbReference type="SAM" id="SignalP"/>
    </source>
</evidence>
<dbReference type="OrthoDB" id="2505409at2"/>
<dbReference type="InterPro" id="IPR008928">
    <property type="entry name" value="6-hairpin_glycosidase_sf"/>
</dbReference>
<dbReference type="RefSeq" id="WP_002655174.1">
    <property type="nucleotide sequence ID" value="NZ_CH672377.1"/>
</dbReference>
<dbReference type="Proteomes" id="UP000004358">
    <property type="component" value="Unassembled WGS sequence"/>
</dbReference>
<evidence type="ECO:0000313" key="3">
    <source>
        <dbReference type="Proteomes" id="UP000004358"/>
    </source>
</evidence>
<dbReference type="InterPro" id="IPR053169">
    <property type="entry name" value="MUG_Protein"/>
</dbReference>
<name>A3ZXY6_9BACT</name>
<keyword evidence="2" id="KW-0378">Hydrolase</keyword>
<keyword evidence="1" id="KW-0732">Signal</keyword>
<dbReference type="GO" id="GO:0016787">
    <property type="term" value="F:hydrolase activity"/>
    <property type="evidence" value="ECO:0007669"/>
    <property type="project" value="UniProtKB-KW"/>
</dbReference>